<evidence type="ECO:0000256" key="1">
    <source>
        <dbReference type="SAM" id="SignalP"/>
    </source>
</evidence>
<keyword evidence="3" id="KW-1185">Reference proteome</keyword>
<sequence>MRKSGILACLICILGVVTSKAQIANLEMNGVPLRVSSYEGIQGTPFLFDDWSNATYTMEKGWTKENVSTKLNVYEKEILAVSDNGNQIILDRAQIHSFVLDRPQDEITENEGVLPKLVFEKGWNKIDGVKEDEFVNVMVKGEKYTLVRVFDRKLEDSSQNSYGPGPGKRFVSDVNYYLINGSGEANEVKTRGKSLLKALDASDQNKGKGFIKDNNLNFNREDHLIQFVTYVN</sequence>
<gene>
    <name evidence="2" type="ORF">IFO69_20995</name>
</gene>
<evidence type="ECO:0000313" key="3">
    <source>
        <dbReference type="Proteomes" id="UP000647133"/>
    </source>
</evidence>
<dbReference type="EMBL" id="JACYTQ010000011">
    <property type="protein sequence ID" value="MBD8491243.1"/>
    <property type="molecule type" value="Genomic_DNA"/>
</dbReference>
<feature type="chain" id="PRO_5046108604" evidence="1">
    <location>
        <begin position="22"/>
        <end position="232"/>
    </location>
</feature>
<keyword evidence="1" id="KW-0732">Signal</keyword>
<accession>A0ABR9AR37</accession>
<feature type="signal peptide" evidence="1">
    <location>
        <begin position="1"/>
        <end position="21"/>
    </location>
</feature>
<organism evidence="2 3">
    <name type="scientific">Echinicola arenosa</name>
    <dbReference type="NCBI Taxonomy" id="2774144"/>
    <lineage>
        <taxon>Bacteria</taxon>
        <taxon>Pseudomonadati</taxon>
        <taxon>Bacteroidota</taxon>
        <taxon>Cytophagia</taxon>
        <taxon>Cytophagales</taxon>
        <taxon>Cyclobacteriaceae</taxon>
        <taxon>Echinicola</taxon>
    </lineage>
</organism>
<dbReference type="RefSeq" id="WP_192012121.1">
    <property type="nucleotide sequence ID" value="NZ_JACYTQ010000011.1"/>
</dbReference>
<dbReference type="Proteomes" id="UP000647133">
    <property type="component" value="Unassembled WGS sequence"/>
</dbReference>
<evidence type="ECO:0000313" key="2">
    <source>
        <dbReference type="EMBL" id="MBD8491243.1"/>
    </source>
</evidence>
<reference evidence="2 3" key="1">
    <citation type="submission" date="2020-09" db="EMBL/GenBank/DDBJ databases">
        <title>Echinicola sp. CAU 1574 isolated from sand of Sido Beach.</title>
        <authorList>
            <person name="Kim W."/>
        </authorList>
    </citation>
    <scope>NUCLEOTIDE SEQUENCE [LARGE SCALE GENOMIC DNA]</scope>
    <source>
        <strain evidence="2 3">CAU 1574</strain>
    </source>
</reference>
<protein>
    <submittedName>
        <fullName evidence="2">Uncharacterized protein</fullName>
    </submittedName>
</protein>
<proteinExistence type="predicted"/>
<name>A0ABR9AR37_9BACT</name>
<comment type="caution">
    <text evidence="2">The sequence shown here is derived from an EMBL/GenBank/DDBJ whole genome shotgun (WGS) entry which is preliminary data.</text>
</comment>